<accession>A0A376CP88</accession>
<evidence type="ECO:0000313" key="2">
    <source>
        <dbReference type="EMBL" id="STC70326.1"/>
    </source>
</evidence>
<organism evidence="2 3">
    <name type="scientific">Corynebacterium pilosum</name>
    <dbReference type="NCBI Taxonomy" id="35756"/>
    <lineage>
        <taxon>Bacteria</taxon>
        <taxon>Bacillati</taxon>
        <taxon>Actinomycetota</taxon>
        <taxon>Actinomycetes</taxon>
        <taxon>Mycobacteriales</taxon>
        <taxon>Corynebacteriaceae</taxon>
        <taxon>Corynebacterium</taxon>
    </lineage>
</organism>
<dbReference type="Pfam" id="PF12028">
    <property type="entry name" value="DUF3515"/>
    <property type="match status" value="2"/>
</dbReference>
<evidence type="ECO:0000313" key="3">
    <source>
        <dbReference type="Proteomes" id="UP000254467"/>
    </source>
</evidence>
<dbReference type="OrthoDB" id="4422435at2"/>
<proteinExistence type="predicted"/>
<dbReference type="Proteomes" id="UP000254467">
    <property type="component" value="Unassembled WGS sequence"/>
</dbReference>
<reference evidence="2 3" key="1">
    <citation type="submission" date="2018-06" db="EMBL/GenBank/DDBJ databases">
        <authorList>
            <consortium name="Pathogen Informatics"/>
            <person name="Doyle S."/>
        </authorList>
    </citation>
    <scope>NUCLEOTIDE SEQUENCE [LARGE SCALE GENOMIC DNA]</scope>
    <source>
        <strain evidence="2 3">NCTC11862</strain>
    </source>
</reference>
<keyword evidence="1" id="KW-1133">Transmembrane helix</keyword>
<dbReference type="RefSeq" id="WP_018581795.1">
    <property type="nucleotide sequence ID" value="NZ_UFXQ01000001.1"/>
</dbReference>
<feature type="transmembrane region" description="Helical" evidence="1">
    <location>
        <begin position="17"/>
        <end position="39"/>
    </location>
</feature>
<dbReference type="AlphaFoldDB" id="A0A376CP88"/>
<dbReference type="InterPro" id="IPR021903">
    <property type="entry name" value="DUF3515"/>
</dbReference>
<dbReference type="EMBL" id="UFXQ01000001">
    <property type="protein sequence ID" value="STC70326.1"/>
    <property type="molecule type" value="Genomic_DNA"/>
</dbReference>
<keyword evidence="1" id="KW-0812">Transmembrane</keyword>
<sequence>MSDDTSRAGAEFNRTPVYISLAIALALVVGVLFGAKWFFDQATNQPVAMGPVDAPDADSPECQALIDELPGELLGHDRAELLEPAPAGAAAWQTTEIERITLRCGVDMPLQYDEYTPTKEIGGVEWMRVDDPTPESSLSTWYTTDRFPVVAVTADEHGLDGAENPVEDLPIDMLEQRPAEFNSAPLSGLAANEGDLETCEPLMETLPEEVADGYTPVRVDEPATAVWTAPGVEPIVLRCGVADPENYQAGEQLQQINNVTWFEDTRLINGSTAATWFALGRDANVAVSVPQNAGNAAIVHITEAIEQAL</sequence>
<protein>
    <submittedName>
        <fullName evidence="2">Putative secreted protein</fullName>
    </submittedName>
</protein>
<keyword evidence="3" id="KW-1185">Reference proteome</keyword>
<name>A0A376CP88_9CORY</name>
<gene>
    <name evidence="2" type="ORF">NCTC11862_02139</name>
</gene>
<evidence type="ECO:0000256" key="1">
    <source>
        <dbReference type="SAM" id="Phobius"/>
    </source>
</evidence>
<keyword evidence="1" id="KW-0472">Membrane</keyword>